<accession>A0A150GYD1</accession>
<reference evidence="2" key="1">
    <citation type="journal article" date="2016" name="Nat. Commun.">
        <title>The Gonium pectorale genome demonstrates co-option of cell cycle regulation during the evolution of multicellularity.</title>
        <authorList>
            <person name="Hanschen E.R."/>
            <person name="Marriage T.N."/>
            <person name="Ferris P.J."/>
            <person name="Hamaji T."/>
            <person name="Toyoda A."/>
            <person name="Fujiyama A."/>
            <person name="Neme R."/>
            <person name="Noguchi H."/>
            <person name="Minakuchi Y."/>
            <person name="Suzuki M."/>
            <person name="Kawai-Toyooka H."/>
            <person name="Smith D.R."/>
            <person name="Sparks H."/>
            <person name="Anderson J."/>
            <person name="Bakaric R."/>
            <person name="Luria V."/>
            <person name="Karger A."/>
            <person name="Kirschner M.W."/>
            <person name="Durand P.M."/>
            <person name="Michod R.E."/>
            <person name="Nozaki H."/>
            <person name="Olson B.J."/>
        </authorList>
    </citation>
    <scope>NUCLEOTIDE SEQUENCE [LARGE SCALE GENOMIC DNA]</scope>
    <source>
        <strain evidence="2">NIES-2863</strain>
    </source>
</reference>
<name>A0A150GYD1_GONPE</name>
<dbReference type="AlphaFoldDB" id="A0A150GYD1"/>
<dbReference type="Proteomes" id="UP000075714">
    <property type="component" value="Unassembled WGS sequence"/>
</dbReference>
<organism evidence="1 2">
    <name type="scientific">Gonium pectorale</name>
    <name type="common">Green alga</name>
    <dbReference type="NCBI Taxonomy" id="33097"/>
    <lineage>
        <taxon>Eukaryota</taxon>
        <taxon>Viridiplantae</taxon>
        <taxon>Chlorophyta</taxon>
        <taxon>core chlorophytes</taxon>
        <taxon>Chlorophyceae</taxon>
        <taxon>CS clade</taxon>
        <taxon>Chlamydomonadales</taxon>
        <taxon>Volvocaceae</taxon>
        <taxon>Gonium</taxon>
    </lineage>
</organism>
<evidence type="ECO:0000313" key="2">
    <source>
        <dbReference type="Proteomes" id="UP000075714"/>
    </source>
</evidence>
<proteinExistence type="predicted"/>
<evidence type="ECO:0000313" key="1">
    <source>
        <dbReference type="EMBL" id="KXZ54804.1"/>
    </source>
</evidence>
<protein>
    <submittedName>
        <fullName evidence="1">Uncharacterized protein</fullName>
    </submittedName>
</protein>
<sequence>MGRDAAAAAAAAVTATAAAAAAATGGGDGDYDAGHESELAAAARNALRAPPLPAALAAALGAAEDPGGPIALRLLDVDMSLLPSVVRVVRAAGALGGAVPAVLIQPGRAGSPLLPAPPPPGFVRTLYQTPDGTVLPGGLSVATPAGWSGGGYGGGYVDDAAPAGEAAGGSVAAEMQALPRHPTAGPMELARPAAAVPASAPVVDWAATAAPVAPLVVTRPGGRGWVPPAEVRPTAGGVASEHATRYWMTQGSGSLDLDDY</sequence>
<dbReference type="EMBL" id="LSYV01000005">
    <property type="protein sequence ID" value="KXZ54804.1"/>
    <property type="molecule type" value="Genomic_DNA"/>
</dbReference>
<gene>
    <name evidence="1" type="ORF">GPECTOR_4g875</name>
</gene>
<comment type="caution">
    <text evidence="1">The sequence shown here is derived from an EMBL/GenBank/DDBJ whole genome shotgun (WGS) entry which is preliminary data.</text>
</comment>
<keyword evidence="2" id="KW-1185">Reference proteome</keyword>